<sequence length="74" mass="8530">MFVLSTYAVSKKPNKNGEYYFYGVHTTNFPNKEILQAILDCKSPEYENLGMFSEMEDAIQKAKEKGYSPLIVIR</sequence>
<dbReference type="KEGG" id="fnf:BSQ88_08900"/>
<evidence type="ECO:0000313" key="1">
    <source>
        <dbReference type="EMBL" id="KYL04328.1"/>
    </source>
</evidence>
<protein>
    <submittedName>
        <fullName evidence="1">Uncharacterized protein</fullName>
    </submittedName>
</protein>
<comment type="caution">
    <text evidence="1">The sequence shown here is derived from an EMBL/GenBank/DDBJ whole genome shotgun (WGS) entry which is preliminary data.</text>
</comment>
<gene>
    <name evidence="1" type="ORF">A2J07_10650</name>
</gene>
<organism evidence="1 2">
    <name type="scientific">Fusobacterium necrophorum subsp. funduliforme</name>
    <dbReference type="NCBI Taxonomy" id="143387"/>
    <lineage>
        <taxon>Bacteria</taxon>
        <taxon>Fusobacteriati</taxon>
        <taxon>Fusobacteriota</taxon>
        <taxon>Fusobacteriia</taxon>
        <taxon>Fusobacteriales</taxon>
        <taxon>Fusobacteriaceae</taxon>
        <taxon>Fusobacterium</taxon>
    </lineage>
</organism>
<name>A0A162IRK4_9FUSO</name>
<reference evidence="1 2" key="1">
    <citation type="submission" date="2016-03" db="EMBL/GenBank/DDBJ databases">
        <title>Comparative genomics of human isolates of Fusobacterium necrophorum.</title>
        <authorList>
            <person name="Jensen A."/>
            <person name="Bank S."/>
            <person name="Andersen P.S."/>
            <person name="Kristensen L.H."/>
            <person name="Prag J."/>
        </authorList>
    </citation>
    <scope>NUCLEOTIDE SEQUENCE [LARGE SCALE GENOMIC DNA]</scope>
    <source>
        <strain evidence="1 2">LS_1264</strain>
    </source>
</reference>
<accession>A0A162IRK4</accession>
<dbReference type="AlphaFoldDB" id="A0A162IRK4"/>
<dbReference type="Proteomes" id="UP000075816">
    <property type="component" value="Unassembled WGS sequence"/>
</dbReference>
<dbReference type="EMBL" id="LVEA01000033">
    <property type="protein sequence ID" value="KYL04328.1"/>
    <property type="molecule type" value="Genomic_DNA"/>
</dbReference>
<evidence type="ECO:0000313" key="2">
    <source>
        <dbReference type="Proteomes" id="UP000075816"/>
    </source>
</evidence>
<proteinExistence type="predicted"/>